<proteinExistence type="predicted"/>
<dbReference type="AlphaFoldDB" id="A0A090W0C1"/>
<gene>
    <name evidence="1" type="ORF">JCM19302_3498</name>
</gene>
<dbReference type="EMBL" id="BBNS01000005">
    <property type="protein sequence ID" value="GAL70376.1"/>
    <property type="molecule type" value="Genomic_DNA"/>
</dbReference>
<sequence>MRTFFVFLLTFLFVNITFSQNFQELSNYDFKAIKSYKTEQDKVLECANYLFNNPMTKDELNRLTAIQYIMKWMEGTPAYTFEIGDKAMELSKGNSDLLGLYLAAMTKVVLEHEGKPLSNDAIYKKAETILVDYCTNSENKIKPSKKIKKLIKKQKEDLISLIKSIF</sequence>
<dbReference type="Proteomes" id="UP000029646">
    <property type="component" value="Unassembled WGS sequence"/>
</dbReference>
<evidence type="ECO:0000313" key="1">
    <source>
        <dbReference type="EMBL" id="GAL70376.1"/>
    </source>
</evidence>
<comment type="caution">
    <text evidence="1">The sequence shown here is derived from an EMBL/GenBank/DDBJ whole genome shotgun (WGS) entry which is preliminary data.</text>
</comment>
<evidence type="ECO:0000313" key="2">
    <source>
        <dbReference type="Proteomes" id="UP000029646"/>
    </source>
</evidence>
<name>A0A090W0C1_9FLAO</name>
<organism evidence="1 2">
    <name type="scientific">Jejuia pallidilutea</name>
    <dbReference type="NCBI Taxonomy" id="504487"/>
    <lineage>
        <taxon>Bacteria</taxon>
        <taxon>Pseudomonadati</taxon>
        <taxon>Bacteroidota</taxon>
        <taxon>Flavobacteriia</taxon>
        <taxon>Flavobacteriales</taxon>
        <taxon>Flavobacteriaceae</taxon>
        <taxon>Jejuia</taxon>
    </lineage>
</organism>
<accession>A0A090W0C1</accession>
<protein>
    <submittedName>
        <fullName evidence="1">Uncharacterized protein</fullName>
    </submittedName>
</protein>
<reference evidence="1 2" key="1">
    <citation type="journal article" date="2014" name="Genome Announc.">
        <title>Draft Genome Sequence of Marine Flavobacterium Jejuia pallidilutea Strain 11shimoA1 and Pigmentation Mutants.</title>
        <authorList>
            <person name="Takatani N."/>
            <person name="Nakanishi M."/>
            <person name="Meirelles P."/>
            <person name="Mino S."/>
            <person name="Suda W."/>
            <person name="Oshima K."/>
            <person name="Hattori M."/>
            <person name="Ohkuma M."/>
            <person name="Hosokawa M."/>
            <person name="Miyashita K."/>
            <person name="Thompson F.L."/>
            <person name="Niwa A."/>
            <person name="Sawabe T."/>
            <person name="Sawabe T."/>
        </authorList>
    </citation>
    <scope>NUCLEOTIDE SEQUENCE [LARGE SCALE GENOMIC DNA]</scope>
    <source>
        <strain evidence="2">JCM19302</strain>
    </source>
</reference>